<comment type="caution">
    <text evidence="2">The sequence shown here is derived from an EMBL/GenBank/DDBJ whole genome shotgun (WGS) entry which is preliminary data.</text>
</comment>
<dbReference type="EMBL" id="JACVVK020000028">
    <property type="protein sequence ID" value="KAK7502058.1"/>
    <property type="molecule type" value="Genomic_DNA"/>
</dbReference>
<dbReference type="AlphaFoldDB" id="A0ABD0LRF7"/>
<accession>A0ABD0LRF7</accession>
<evidence type="ECO:0000313" key="2">
    <source>
        <dbReference type="EMBL" id="KAK7502058.1"/>
    </source>
</evidence>
<name>A0ABD0LRF7_9CAEN</name>
<dbReference type="Proteomes" id="UP001519460">
    <property type="component" value="Unassembled WGS sequence"/>
</dbReference>
<sequence length="96" mass="10388">MESSVDIPEGFEDAQGGPRLAGLPGFSGSGSRVFSFRFDTADTDESGNPKLKLQEKVRRHRLSIALQQGRILFFEGDDTKGDLVTGAWSSAAKENV</sequence>
<organism evidence="2 3">
    <name type="scientific">Batillaria attramentaria</name>
    <dbReference type="NCBI Taxonomy" id="370345"/>
    <lineage>
        <taxon>Eukaryota</taxon>
        <taxon>Metazoa</taxon>
        <taxon>Spiralia</taxon>
        <taxon>Lophotrochozoa</taxon>
        <taxon>Mollusca</taxon>
        <taxon>Gastropoda</taxon>
        <taxon>Caenogastropoda</taxon>
        <taxon>Sorbeoconcha</taxon>
        <taxon>Cerithioidea</taxon>
        <taxon>Batillariidae</taxon>
        <taxon>Batillaria</taxon>
    </lineage>
</organism>
<reference evidence="2 3" key="1">
    <citation type="journal article" date="2023" name="Sci. Data">
        <title>Genome assembly of the Korean intertidal mud-creeper Batillaria attramentaria.</title>
        <authorList>
            <person name="Patra A.K."/>
            <person name="Ho P.T."/>
            <person name="Jun S."/>
            <person name="Lee S.J."/>
            <person name="Kim Y."/>
            <person name="Won Y.J."/>
        </authorList>
    </citation>
    <scope>NUCLEOTIDE SEQUENCE [LARGE SCALE GENOMIC DNA]</scope>
    <source>
        <strain evidence="2">Wonlab-2016</strain>
    </source>
</reference>
<protein>
    <submittedName>
        <fullName evidence="2">Uncharacterized protein</fullName>
    </submittedName>
</protein>
<evidence type="ECO:0000256" key="1">
    <source>
        <dbReference type="SAM" id="MobiDB-lite"/>
    </source>
</evidence>
<proteinExistence type="predicted"/>
<gene>
    <name evidence="2" type="ORF">BaRGS_00006810</name>
</gene>
<keyword evidence="3" id="KW-1185">Reference proteome</keyword>
<feature type="region of interest" description="Disordered" evidence="1">
    <location>
        <begin position="1"/>
        <end position="26"/>
    </location>
</feature>
<evidence type="ECO:0000313" key="3">
    <source>
        <dbReference type="Proteomes" id="UP001519460"/>
    </source>
</evidence>